<proteinExistence type="inferred from homology"/>
<evidence type="ECO:0000256" key="3">
    <source>
        <dbReference type="ARBA" id="ARBA00022537"/>
    </source>
</evidence>
<keyword evidence="3" id="KW-1052">Target cell membrane</keyword>
<dbReference type="InterPro" id="IPR036770">
    <property type="entry name" value="Ankyrin_rpt-contain_sf"/>
</dbReference>
<dbReference type="Proteomes" id="UP001235939">
    <property type="component" value="Chromosome 11"/>
</dbReference>
<sequence>MLNDYENQYIRNIQYWIILHGHTYPLRVHEHDTPLHQAVRLGTFDIYELLVNNGADINAKDCRESTPLHNSIDFKHLKIFHDLIERGTDCNALRNQDSPLIIASILRDSSFMKTLVKKDVNIDAKDRLGNTPFFYSLLAGFENFKVLYDAGADINIRCRRGKTVLHKACSPDFIEVVSFLIKVGVDINDKCLNGFTPLAYAASENNVELIKVLIQAGAIIESRNNFEETPLYRASYKLNLNTIQTLIEAGAEIIVKNKDGKTPLDDVLYICVGNILGNTLNERAMNVLNILLRYSDDIDLGSVLRFIEIHNNIVDFFPILRLMIKYFVLKNPTKNIQKDIHLPGDLWYWWNKCQRQNCRESTPLHNSINFKHSKIFNDLIERGADCNALRNQDSPLSIASKLRDTSFMKTLVKKDVNIDAKDRSGNTPFFYSLSAGFENFKVLYDAGADINIQCSRGKTVLHKVCSSGFIEVVSFLIKVGADINNKCLNGFFTPLAYAASENNVELIKVLIQAGAIIESRNNFEETPLYRASYKLNLNTIQTLIEAGAEVNVKNKDGKIHWMMFYIFVLETF</sequence>
<dbReference type="Gene3D" id="1.25.40.20">
    <property type="entry name" value="Ankyrin repeat-containing domain"/>
    <property type="match status" value="2"/>
</dbReference>
<evidence type="ECO:0000256" key="10">
    <source>
        <dbReference type="ARBA" id="ARBA00049715"/>
    </source>
</evidence>
<evidence type="ECO:0000256" key="9">
    <source>
        <dbReference type="ARBA" id="ARBA00049657"/>
    </source>
</evidence>
<feature type="repeat" description="ANK" evidence="12">
    <location>
        <begin position="226"/>
        <end position="258"/>
    </location>
</feature>
<feature type="repeat" description="ANK" evidence="12">
    <location>
        <begin position="359"/>
        <end position="391"/>
    </location>
</feature>
<keyword evidence="14" id="KW-1185">Reference proteome</keyword>
<dbReference type="Pfam" id="PF12796">
    <property type="entry name" value="Ank_2"/>
    <property type="match status" value="4"/>
</dbReference>
<name>A0ABY6L050_9ARAC</name>
<dbReference type="InterPro" id="IPR002110">
    <property type="entry name" value="Ankyrin_rpt"/>
</dbReference>
<keyword evidence="6 12" id="KW-0040">ANK repeat</keyword>
<protein>
    <recommendedName>
        <fullName evidence="11">Alpha-latrotoxin</fullName>
    </recommendedName>
</protein>
<evidence type="ECO:0000313" key="13">
    <source>
        <dbReference type="EMBL" id="UYV74333.1"/>
    </source>
</evidence>
<keyword evidence="8" id="KW-1053">Target membrane</keyword>
<keyword evidence="7" id="KW-0472">Membrane</keyword>
<dbReference type="PRINTS" id="PR01415">
    <property type="entry name" value="ANKYRIN"/>
</dbReference>
<comment type="similarity">
    <text evidence="9">Belongs to the cationic peptide 01 (latrotoxin) family. 03 (alpha-latrotoxin) subfamily.</text>
</comment>
<feature type="repeat" description="ANK" evidence="12">
    <location>
        <begin position="391"/>
        <end position="423"/>
    </location>
</feature>
<dbReference type="PANTHER" id="PTHR24198">
    <property type="entry name" value="ANKYRIN REPEAT AND PROTEIN KINASE DOMAIN-CONTAINING PROTEIN"/>
    <property type="match status" value="1"/>
</dbReference>
<evidence type="ECO:0000256" key="6">
    <source>
        <dbReference type="ARBA" id="ARBA00023043"/>
    </source>
</evidence>
<evidence type="ECO:0000256" key="2">
    <source>
        <dbReference type="ARBA" id="ARBA00022483"/>
    </source>
</evidence>
<keyword evidence="5" id="KW-0528">Neurotoxin</keyword>
<evidence type="ECO:0000256" key="5">
    <source>
        <dbReference type="ARBA" id="ARBA00023028"/>
    </source>
</evidence>
<keyword evidence="2" id="KW-0268">Exocytosis</keyword>
<keyword evidence="5" id="KW-0800">Toxin</keyword>
<feature type="repeat" description="ANK" evidence="12">
    <location>
        <begin position="523"/>
        <end position="555"/>
    </location>
</feature>
<evidence type="ECO:0000256" key="7">
    <source>
        <dbReference type="ARBA" id="ARBA00023136"/>
    </source>
</evidence>
<evidence type="ECO:0000256" key="8">
    <source>
        <dbReference type="ARBA" id="ARBA00023298"/>
    </source>
</evidence>
<evidence type="ECO:0000256" key="12">
    <source>
        <dbReference type="PROSITE-ProRule" id="PRU00023"/>
    </source>
</evidence>
<evidence type="ECO:0000256" key="4">
    <source>
        <dbReference type="ARBA" id="ARBA00022737"/>
    </source>
</evidence>
<evidence type="ECO:0000256" key="11">
    <source>
        <dbReference type="ARBA" id="ARBA00049811"/>
    </source>
</evidence>
<feature type="repeat" description="ANK" evidence="12">
    <location>
        <begin position="63"/>
        <end position="95"/>
    </location>
</feature>
<keyword evidence="5" id="KW-0638">Presynaptic neurotoxin</keyword>
<reference evidence="13 14" key="1">
    <citation type="submission" date="2022-01" db="EMBL/GenBank/DDBJ databases">
        <title>A chromosomal length assembly of Cordylochernes scorpioides.</title>
        <authorList>
            <person name="Zeh D."/>
            <person name="Zeh J."/>
        </authorList>
    </citation>
    <scope>NUCLEOTIDE SEQUENCE [LARGE SCALE GENOMIC DNA]</scope>
    <source>
        <strain evidence="13">IN4F17</strain>
        <tissue evidence="13">Whole Body</tissue>
    </source>
</reference>
<dbReference type="SMART" id="SM00248">
    <property type="entry name" value="ANK"/>
    <property type="match status" value="14"/>
</dbReference>
<dbReference type="EMBL" id="CP092873">
    <property type="protein sequence ID" value="UYV74333.1"/>
    <property type="molecule type" value="Genomic_DNA"/>
</dbReference>
<gene>
    <name evidence="13" type="ORF">LAZ67_11003041</name>
</gene>
<keyword evidence="4" id="KW-0677">Repeat</keyword>
<feature type="repeat" description="ANK" evidence="12">
    <location>
        <begin position="30"/>
        <end position="62"/>
    </location>
</feature>
<organism evidence="13 14">
    <name type="scientific">Cordylochernes scorpioides</name>
    <dbReference type="NCBI Taxonomy" id="51811"/>
    <lineage>
        <taxon>Eukaryota</taxon>
        <taxon>Metazoa</taxon>
        <taxon>Ecdysozoa</taxon>
        <taxon>Arthropoda</taxon>
        <taxon>Chelicerata</taxon>
        <taxon>Arachnida</taxon>
        <taxon>Pseudoscorpiones</taxon>
        <taxon>Cheliferoidea</taxon>
        <taxon>Chernetidae</taxon>
        <taxon>Cordylochernes</taxon>
    </lineage>
</organism>
<dbReference type="PANTHER" id="PTHR24198:SF165">
    <property type="entry name" value="ANKYRIN REPEAT-CONTAINING PROTEIN-RELATED"/>
    <property type="match status" value="1"/>
</dbReference>
<feature type="repeat" description="ANK" evidence="12">
    <location>
        <begin position="193"/>
        <end position="225"/>
    </location>
</feature>
<comment type="subcellular location">
    <subcellularLocation>
        <location evidence="1">Target cell membrane</location>
    </subcellularLocation>
</comment>
<feature type="repeat" description="ANK" evidence="12">
    <location>
        <begin position="490"/>
        <end position="522"/>
    </location>
</feature>
<dbReference type="SUPFAM" id="SSF48403">
    <property type="entry name" value="Ankyrin repeat"/>
    <property type="match status" value="2"/>
</dbReference>
<feature type="repeat" description="ANK" evidence="12">
    <location>
        <begin position="160"/>
        <end position="188"/>
    </location>
</feature>
<evidence type="ECO:0000313" key="14">
    <source>
        <dbReference type="Proteomes" id="UP001235939"/>
    </source>
</evidence>
<dbReference type="PROSITE" id="PS50297">
    <property type="entry name" value="ANK_REP_REGION"/>
    <property type="match status" value="6"/>
</dbReference>
<dbReference type="PROSITE" id="PS50088">
    <property type="entry name" value="ANK_REPEAT"/>
    <property type="match status" value="10"/>
</dbReference>
<feature type="repeat" description="ANK" evidence="12">
    <location>
        <begin position="456"/>
        <end position="488"/>
    </location>
</feature>
<evidence type="ECO:0000256" key="1">
    <source>
        <dbReference type="ARBA" id="ARBA00004175"/>
    </source>
</evidence>
<comment type="subunit">
    <text evidence="10">Homotetramer in membranes.</text>
</comment>
<accession>A0ABY6L050</accession>